<proteinExistence type="inferred from homology"/>
<keyword evidence="4 6" id="KW-1133">Transmembrane helix</keyword>
<dbReference type="EMBL" id="JYDW01000275">
    <property type="protein sequence ID" value="KRZ50199.1"/>
    <property type="molecule type" value="Genomic_DNA"/>
</dbReference>
<keyword evidence="5 6" id="KW-0472">Membrane</keyword>
<dbReference type="GO" id="GO:0016020">
    <property type="term" value="C:membrane"/>
    <property type="evidence" value="ECO:0007669"/>
    <property type="project" value="UniProtKB-SubCell"/>
</dbReference>
<gene>
    <name evidence="7" type="ORF">T02_3025</name>
</gene>
<dbReference type="InterPro" id="IPR012926">
    <property type="entry name" value="TMEM120A/B"/>
</dbReference>
<protein>
    <submittedName>
        <fullName evidence="7">Transmembrane protein 120A</fullName>
    </submittedName>
</protein>
<evidence type="ECO:0000256" key="3">
    <source>
        <dbReference type="ARBA" id="ARBA00022692"/>
    </source>
</evidence>
<evidence type="ECO:0000256" key="1">
    <source>
        <dbReference type="ARBA" id="ARBA00004141"/>
    </source>
</evidence>
<feature type="transmembrane region" description="Helical" evidence="6">
    <location>
        <begin position="256"/>
        <end position="276"/>
    </location>
</feature>
<reference evidence="7 8" key="1">
    <citation type="submission" date="2015-05" db="EMBL/GenBank/DDBJ databases">
        <title>Evolution of Trichinella species and genotypes.</title>
        <authorList>
            <person name="Korhonen P.K."/>
            <person name="Edoardo P."/>
            <person name="Giuseppe L.R."/>
            <person name="Gasser R.B."/>
        </authorList>
    </citation>
    <scope>NUCLEOTIDE SEQUENCE [LARGE SCALE GENOMIC DNA]</scope>
    <source>
        <strain evidence="7">ISS10</strain>
    </source>
</reference>
<evidence type="ECO:0000256" key="2">
    <source>
        <dbReference type="ARBA" id="ARBA00009700"/>
    </source>
</evidence>
<feature type="transmembrane region" description="Helical" evidence="6">
    <location>
        <begin position="186"/>
        <end position="204"/>
    </location>
</feature>
<feature type="transmembrane region" description="Helical" evidence="6">
    <location>
        <begin position="216"/>
        <end position="235"/>
    </location>
</feature>
<evidence type="ECO:0000256" key="6">
    <source>
        <dbReference type="SAM" id="Phobius"/>
    </source>
</evidence>
<sequence>MDLQISVSDCRTALSNFQSRVSDFEISFKDHLSMRTSVGQFQVSARKTLTHLLHEVSELKKITKLSILDEEECKKELSKLNNYEMRFDEMLSHLPCENNGIYLNIILGNISVSILNRMQRIRYKEEYEKFKLRVNLILFVFAPIVYFVHLRVLDAAYNFFLVWYYCTLTIRESILRCNGSRIKGWWLFHHYASAVLSGIMLTWPDGECYQNSRKQILLFSFYISFVTFLQCQYQRGCLYRLKALGRRHSMDITKDFIRGCFEVSVLALVFLLMATGNTLTTAEVCFHKVRHRLGVRDRLRSFDCFAYTDCEVECPDDWSELKPKTVTTEQMINLGSFNVGFYSIDLTHFK</sequence>
<comment type="subcellular location">
    <subcellularLocation>
        <location evidence="1">Membrane</location>
        <topology evidence="1">Multi-pass membrane protein</topology>
    </subcellularLocation>
</comment>
<dbReference type="Pfam" id="PF07851">
    <property type="entry name" value="TMEM120A-B"/>
    <property type="match status" value="1"/>
</dbReference>
<evidence type="ECO:0000256" key="4">
    <source>
        <dbReference type="ARBA" id="ARBA00022989"/>
    </source>
</evidence>
<organism evidence="7 8">
    <name type="scientific">Trichinella nativa</name>
    <dbReference type="NCBI Taxonomy" id="6335"/>
    <lineage>
        <taxon>Eukaryota</taxon>
        <taxon>Metazoa</taxon>
        <taxon>Ecdysozoa</taxon>
        <taxon>Nematoda</taxon>
        <taxon>Enoplea</taxon>
        <taxon>Dorylaimia</taxon>
        <taxon>Trichinellida</taxon>
        <taxon>Trichinellidae</taxon>
        <taxon>Trichinella</taxon>
    </lineage>
</organism>
<dbReference type="OrthoDB" id="2015098at2759"/>
<dbReference type="PANTHER" id="PTHR21433:SF0">
    <property type="entry name" value="TRANSMEMBRANE PROTEIN 120 HOMOLOG"/>
    <property type="match status" value="1"/>
</dbReference>
<feature type="transmembrane region" description="Helical" evidence="6">
    <location>
        <begin position="130"/>
        <end position="149"/>
    </location>
</feature>
<comment type="similarity">
    <text evidence="2">Belongs to the TMEM120 family.</text>
</comment>
<name>A0A0V1KSX6_9BILA</name>
<feature type="transmembrane region" description="Helical" evidence="6">
    <location>
        <begin position="155"/>
        <end position="174"/>
    </location>
</feature>
<comment type="caution">
    <text evidence="7">The sequence shown here is derived from an EMBL/GenBank/DDBJ whole genome shotgun (WGS) entry which is preliminary data.</text>
</comment>
<dbReference type="AlphaFoldDB" id="A0A0V1KSX6"/>
<dbReference type="PANTHER" id="PTHR21433">
    <property type="entry name" value="TRANSMEMBRANE PROTEIN INDUCED BY TUMOR NECROSIS FACTOR ALPHA"/>
    <property type="match status" value="1"/>
</dbReference>
<keyword evidence="3 6" id="KW-0812">Transmembrane</keyword>
<evidence type="ECO:0000256" key="5">
    <source>
        <dbReference type="ARBA" id="ARBA00023136"/>
    </source>
</evidence>
<accession>A0A0V1KSX6</accession>
<evidence type="ECO:0000313" key="8">
    <source>
        <dbReference type="Proteomes" id="UP000054721"/>
    </source>
</evidence>
<dbReference type="Proteomes" id="UP000054721">
    <property type="component" value="Unassembled WGS sequence"/>
</dbReference>
<evidence type="ECO:0000313" key="7">
    <source>
        <dbReference type="EMBL" id="KRZ50199.1"/>
    </source>
</evidence>
<keyword evidence="8" id="KW-1185">Reference proteome</keyword>